<evidence type="ECO:0008006" key="3">
    <source>
        <dbReference type="Google" id="ProtNLM"/>
    </source>
</evidence>
<gene>
    <name evidence="1" type="ORF">CGL56_01700</name>
</gene>
<dbReference type="GO" id="GO:0043165">
    <property type="term" value="P:Gram-negative-bacterium-type cell outer membrane assembly"/>
    <property type="evidence" value="ECO:0007669"/>
    <property type="project" value="InterPro"/>
</dbReference>
<organism evidence="1 2">
    <name type="scientific">Neolewinella marina</name>
    <dbReference type="NCBI Taxonomy" id="438751"/>
    <lineage>
        <taxon>Bacteria</taxon>
        <taxon>Pseudomonadati</taxon>
        <taxon>Bacteroidota</taxon>
        <taxon>Saprospiria</taxon>
        <taxon>Saprospirales</taxon>
        <taxon>Lewinellaceae</taxon>
        <taxon>Neolewinella</taxon>
    </lineage>
</organism>
<proteinExistence type="predicted"/>
<dbReference type="AlphaFoldDB" id="A0A2G0CIK7"/>
<comment type="caution">
    <text evidence="1">The sequence shown here is derived from an EMBL/GenBank/DDBJ whole genome shotgun (WGS) entry which is preliminary data.</text>
</comment>
<dbReference type="PROSITE" id="PS51257">
    <property type="entry name" value="PROKAR_LIPOPROTEIN"/>
    <property type="match status" value="1"/>
</dbReference>
<dbReference type="Pfam" id="PF04390">
    <property type="entry name" value="LptE"/>
    <property type="match status" value="1"/>
</dbReference>
<dbReference type="GO" id="GO:0019867">
    <property type="term" value="C:outer membrane"/>
    <property type="evidence" value="ECO:0007669"/>
    <property type="project" value="InterPro"/>
</dbReference>
<dbReference type="Proteomes" id="UP000226437">
    <property type="component" value="Unassembled WGS sequence"/>
</dbReference>
<sequence>MRLPILLCLTLLFTGCYSFRGITIPEGVERAYVPVFLDNSLGAPPTLAMDLTESLRDKVRDEARLIVTEDNPDIEIRGTLVDFRVTAEGASAGNETAAFSKLNRLTIVVAIEYTNLLDPSAENWKSNFTEYFPFPGEQTLASVQDEAIAEILENLNEKIFNRAFADDW</sequence>
<evidence type="ECO:0000313" key="1">
    <source>
        <dbReference type="EMBL" id="PHK99788.1"/>
    </source>
</evidence>
<accession>A0A2G0CIK7</accession>
<keyword evidence="2" id="KW-1185">Reference proteome</keyword>
<name>A0A2G0CIK7_9BACT</name>
<protein>
    <recommendedName>
        <fullName evidence="3">Lipopolysaccharide-assembly</fullName>
    </recommendedName>
</protein>
<dbReference type="EMBL" id="PDLO01000001">
    <property type="protein sequence ID" value="PHK99788.1"/>
    <property type="molecule type" value="Genomic_DNA"/>
</dbReference>
<dbReference type="OrthoDB" id="9790776at2"/>
<evidence type="ECO:0000313" key="2">
    <source>
        <dbReference type="Proteomes" id="UP000226437"/>
    </source>
</evidence>
<dbReference type="InterPro" id="IPR007485">
    <property type="entry name" value="LPS_assembly_LptE"/>
</dbReference>
<dbReference type="RefSeq" id="WP_099104767.1">
    <property type="nucleotide sequence ID" value="NZ_JAATJF010000001.1"/>
</dbReference>
<reference evidence="1 2" key="1">
    <citation type="submission" date="2017-10" db="EMBL/GenBank/DDBJ databases">
        <title>The draft genome sequence of Lewinella marina KCTC 32374.</title>
        <authorList>
            <person name="Wang K."/>
        </authorList>
    </citation>
    <scope>NUCLEOTIDE SEQUENCE [LARGE SCALE GENOMIC DNA]</scope>
    <source>
        <strain evidence="1 2">MKG-38</strain>
    </source>
</reference>